<accession>A0A4U7JP45</accession>
<sequence>MIKNIKIKLSDISNKRDSISKFTLSYSAKNMSNSQISYEIVSSLKAENDIIIEINCSFLKLSEKESKLLLSRLTNELDNFGVLYKKRKVLVHTRRTMLSISLKTEVIEGFELFAVIPDEVWKNEIFRSIIPNMGVRYYLPTSIKDVNLDEFIDLEEDERISQCNLVIFDYILSGSMGINTCKMKKEDIQALLNRI</sequence>
<protein>
    <submittedName>
        <fullName evidence="1">Uncharacterized protein</fullName>
    </submittedName>
</protein>
<organism evidence="1 2">
    <name type="scientific">Ruminiclostridium herbifermentans</name>
    <dbReference type="NCBI Taxonomy" id="2488810"/>
    <lineage>
        <taxon>Bacteria</taxon>
        <taxon>Bacillati</taxon>
        <taxon>Bacillota</taxon>
        <taxon>Clostridia</taxon>
        <taxon>Eubacteriales</taxon>
        <taxon>Oscillospiraceae</taxon>
        <taxon>Ruminiclostridium</taxon>
    </lineage>
</organism>
<dbReference type="OrthoDB" id="1739520at2"/>
<evidence type="ECO:0000313" key="2">
    <source>
        <dbReference type="Proteomes" id="UP000306409"/>
    </source>
</evidence>
<dbReference type="KEGG" id="rher:EHE19_007430"/>
<dbReference type="AlphaFoldDB" id="A0A4U7JP45"/>
<evidence type="ECO:0000313" key="1">
    <source>
        <dbReference type="EMBL" id="QNU68241.1"/>
    </source>
</evidence>
<reference evidence="1 2" key="1">
    <citation type="submission" date="2020-09" db="EMBL/GenBank/DDBJ databases">
        <title>Characterization and genome sequencing of Ruminiclostridium sp. nov. MA18.</title>
        <authorList>
            <person name="Rettenmaier R."/>
            <person name="Kowollik M.-L."/>
            <person name="Liebl W."/>
            <person name="Zverlov V."/>
        </authorList>
    </citation>
    <scope>NUCLEOTIDE SEQUENCE [LARGE SCALE GENOMIC DNA]</scope>
    <source>
        <strain evidence="1 2">MA18</strain>
    </source>
</reference>
<dbReference type="EMBL" id="CP061336">
    <property type="protein sequence ID" value="QNU68241.1"/>
    <property type="molecule type" value="Genomic_DNA"/>
</dbReference>
<proteinExistence type="predicted"/>
<dbReference type="Proteomes" id="UP000306409">
    <property type="component" value="Chromosome"/>
</dbReference>
<keyword evidence="2" id="KW-1185">Reference proteome</keyword>
<gene>
    <name evidence="1" type="ORF">EHE19_007430</name>
</gene>
<name>A0A4U7JP45_9FIRM</name>
<dbReference type="RefSeq" id="WP_137696536.1">
    <property type="nucleotide sequence ID" value="NZ_CP061336.1"/>
</dbReference>